<gene>
    <name evidence="1" type="ORF">FDG2_5871</name>
</gene>
<reference evidence="2" key="1">
    <citation type="submission" date="2016-02" db="EMBL/GenBank/DDBJ databases">
        <authorList>
            <person name="Wibberg D."/>
        </authorList>
    </citation>
    <scope>NUCLEOTIDE SEQUENCE [LARGE SCALE GENOMIC DNA]</scope>
</reference>
<dbReference type="EMBL" id="FLUV01002422">
    <property type="protein sequence ID" value="SBW28692.1"/>
    <property type="molecule type" value="Genomic_DNA"/>
</dbReference>
<dbReference type="AlphaFoldDB" id="A0A1C3PFS2"/>
<evidence type="ECO:0000313" key="1">
    <source>
        <dbReference type="EMBL" id="SBW28692.1"/>
    </source>
</evidence>
<name>A0A1C3PFS2_9ACTN</name>
<dbReference type="Proteomes" id="UP000199013">
    <property type="component" value="Unassembled WGS sequence"/>
</dbReference>
<keyword evidence="2" id="KW-1185">Reference proteome</keyword>
<protein>
    <submittedName>
        <fullName evidence="1">Uncharacterized protein</fullName>
    </submittedName>
</protein>
<organism evidence="1 2">
    <name type="scientific">Candidatus Protofrankia californiensis</name>
    <dbReference type="NCBI Taxonomy" id="1839754"/>
    <lineage>
        <taxon>Bacteria</taxon>
        <taxon>Bacillati</taxon>
        <taxon>Actinomycetota</taxon>
        <taxon>Actinomycetes</taxon>
        <taxon>Frankiales</taxon>
        <taxon>Frankiaceae</taxon>
        <taxon>Protofrankia</taxon>
    </lineage>
</organism>
<proteinExistence type="predicted"/>
<accession>A0A1C3PFS2</accession>
<evidence type="ECO:0000313" key="2">
    <source>
        <dbReference type="Proteomes" id="UP000199013"/>
    </source>
</evidence>
<sequence length="115" mass="12969">MFSSSMASAIEIESAMVVGEPDRALNLAASTMIRKWNWGATWERHLLTVAEAELENRRYADANETIMKAREAAPEWLVNQRLARRLVRDLLDSRGVRWARNSGLADLAAQMKIAV</sequence>